<proteinExistence type="predicted"/>
<evidence type="ECO:0000313" key="3">
    <source>
        <dbReference type="Proteomes" id="UP000177029"/>
    </source>
</evidence>
<sequence>MTNLKKKILIQSIVLGCIILVFAIFFILFKQNIENQIKIIDQFKARKLLFAQSSSDIVMLKGEWETARQYTDDLAQYAPKKNDLVLIPQNIKNLGREHNVTITFTYGQETNTTQTGATPSVQFTAAAEGTAQAIRAFMQAFDTQFHTIQIDSLDSTMLSGSALRVSMVGKVQYYE</sequence>
<dbReference type="Proteomes" id="UP000177029">
    <property type="component" value="Unassembled WGS sequence"/>
</dbReference>
<dbReference type="EMBL" id="MGIP01000011">
    <property type="protein sequence ID" value="OGM91204.1"/>
    <property type="molecule type" value="Genomic_DNA"/>
</dbReference>
<dbReference type="STRING" id="1802555.A2755_02250"/>
<comment type="caution">
    <text evidence="2">The sequence shown here is derived from an EMBL/GenBank/DDBJ whole genome shotgun (WGS) entry which is preliminary data.</text>
</comment>
<dbReference type="AlphaFoldDB" id="A0A1F8DRH5"/>
<organism evidence="2 3">
    <name type="scientific">Candidatus Wolfebacteria bacterium RIFCSPHIGHO2_01_FULL_48_22</name>
    <dbReference type="NCBI Taxonomy" id="1802555"/>
    <lineage>
        <taxon>Bacteria</taxon>
        <taxon>Candidatus Wolfeibacteriota</taxon>
    </lineage>
</organism>
<name>A0A1F8DRH5_9BACT</name>
<reference evidence="2 3" key="1">
    <citation type="journal article" date="2016" name="Nat. Commun.">
        <title>Thousands of microbial genomes shed light on interconnected biogeochemical processes in an aquifer system.</title>
        <authorList>
            <person name="Anantharaman K."/>
            <person name="Brown C.T."/>
            <person name="Hug L.A."/>
            <person name="Sharon I."/>
            <person name="Castelle C.J."/>
            <person name="Probst A.J."/>
            <person name="Thomas B.C."/>
            <person name="Singh A."/>
            <person name="Wilkins M.J."/>
            <person name="Karaoz U."/>
            <person name="Brodie E.L."/>
            <person name="Williams K.H."/>
            <person name="Hubbard S.S."/>
            <person name="Banfield J.F."/>
        </authorList>
    </citation>
    <scope>NUCLEOTIDE SEQUENCE [LARGE SCALE GENOMIC DNA]</scope>
</reference>
<gene>
    <name evidence="2" type="ORF">A2755_02250</name>
</gene>
<feature type="transmembrane region" description="Helical" evidence="1">
    <location>
        <begin position="12"/>
        <end position="29"/>
    </location>
</feature>
<accession>A0A1F8DRH5</accession>
<keyword evidence="1" id="KW-0472">Membrane</keyword>
<keyword evidence="1" id="KW-1133">Transmembrane helix</keyword>
<keyword evidence="1" id="KW-0812">Transmembrane</keyword>
<evidence type="ECO:0000313" key="2">
    <source>
        <dbReference type="EMBL" id="OGM91204.1"/>
    </source>
</evidence>
<evidence type="ECO:0000256" key="1">
    <source>
        <dbReference type="SAM" id="Phobius"/>
    </source>
</evidence>
<protein>
    <submittedName>
        <fullName evidence="2">Uncharacterized protein</fullName>
    </submittedName>
</protein>